<dbReference type="PANTHER" id="PTHR45823">
    <property type="entry name" value="T-SNARE COILED-COIL HOMOLOGY DOMAIN-CONTAINING PROTEIN"/>
    <property type="match status" value="1"/>
</dbReference>
<gene>
    <name evidence="2" type="ORF">AVEN_103760_1</name>
</gene>
<accession>A0A4Y2PBY3</accession>
<name>A0A4Y2PBY3_ARAVE</name>
<evidence type="ECO:0000256" key="1">
    <source>
        <dbReference type="SAM" id="Coils"/>
    </source>
</evidence>
<dbReference type="PANTHER" id="PTHR45823:SF1">
    <property type="entry name" value="T-SNARE COILED-COIL HOMOLOGY DOMAIN-CONTAINING PROTEIN"/>
    <property type="match status" value="1"/>
</dbReference>
<dbReference type="Proteomes" id="UP000499080">
    <property type="component" value="Unassembled WGS sequence"/>
</dbReference>
<evidence type="ECO:0000313" key="3">
    <source>
        <dbReference type="Proteomes" id="UP000499080"/>
    </source>
</evidence>
<organism evidence="2 3">
    <name type="scientific">Araneus ventricosus</name>
    <name type="common">Orbweaver spider</name>
    <name type="synonym">Epeira ventricosa</name>
    <dbReference type="NCBI Taxonomy" id="182803"/>
    <lineage>
        <taxon>Eukaryota</taxon>
        <taxon>Metazoa</taxon>
        <taxon>Ecdysozoa</taxon>
        <taxon>Arthropoda</taxon>
        <taxon>Chelicerata</taxon>
        <taxon>Arachnida</taxon>
        <taxon>Araneae</taxon>
        <taxon>Araneomorphae</taxon>
        <taxon>Entelegynae</taxon>
        <taxon>Araneoidea</taxon>
        <taxon>Araneidae</taxon>
        <taxon>Araneus</taxon>
    </lineage>
</organism>
<dbReference type="OrthoDB" id="8066225at2759"/>
<keyword evidence="3" id="KW-1185">Reference proteome</keyword>
<dbReference type="Gene3D" id="1.20.5.1230">
    <property type="entry name" value="Apolipoprotein A-I"/>
    <property type="match status" value="1"/>
</dbReference>
<proteinExistence type="predicted"/>
<keyword evidence="1" id="KW-0175">Coiled coil</keyword>
<evidence type="ECO:0000313" key="2">
    <source>
        <dbReference type="EMBL" id="GBN48569.1"/>
    </source>
</evidence>
<dbReference type="AlphaFoldDB" id="A0A4Y2PBY3"/>
<comment type="caution">
    <text evidence="2">The sequence shown here is derived from an EMBL/GenBank/DDBJ whole genome shotgun (WGS) entry which is preliminary data.</text>
</comment>
<feature type="coiled-coil region" evidence="1">
    <location>
        <begin position="2"/>
        <end position="29"/>
    </location>
</feature>
<dbReference type="SUPFAM" id="SSF58113">
    <property type="entry name" value="Apolipoprotein A-I"/>
    <property type="match status" value="1"/>
</dbReference>
<dbReference type="EMBL" id="BGPR01010893">
    <property type="protein sequence ID" value="GBN48569.1"/>
    <property type="molecule type" value="Genomic_DNA"/>
</dbReference>
<protein>
    <recommendedName>
        <fullName evidence="4">t-SNARE coiled-coil homology domain-containing protein</fullName>
    </recommendedName>
</protein>
<sequence>MGEARQERMEQIQEEMKDLIQTGKEEMRAHVDSQVEGIKNHVSGCIQKIEEEIYMKTEEVKSEVQKKMSDPERTLSDFEIRSNNFPTNPEFMYSRLTVKPLTFVGQTSWTVFKTQFDVVSSTQGWIDFVKARQLVASLRGSAAEVHQGIPADKLTDLTTELKTGRQKQGESLQVLATDVE</sequence>
<reference evidence="2 3" key="1">
    <citation type="journal article" date="2019" name="Sci. Rep.">
        <title>Orb-weaving spider Araneus ventricosus genome elucidates the spidroin gene catalogue.</title>
        <authorList>
            <person name="Kono N."/>
            <person name="Nakamura H."/>
            <person name="Ohtoshi R."/>
            <person name="Moran D.A.P."/>
            <person name="Shinohara A."/>
            <person name="Yoshida Y."/>
            <person name="Fujiwara M."/>
            <person name="Mori M."/>
            <person name="Tomita M."/>
            <person name="Arakawa K."/>
        </authorList>
    </citation>
    <scope>NUCLEOTIDE SEQUENCE [LARGE SCALE GENOMIC DNA]</scope>
</reference>
<evidence type="ECO:0008006" key="4">
    <source>
        <dbReference type="Google" id="ProtNLM"/>
    </source>
</evidence>